<evidence type="ECO:0000256" key="3">
    <source>
        <dbReference type="ARBA" id="ARBA00017035"/>
    </source>
</evidence>
<dbReference type="Pfam" id="PF21193">
    <property type="entry name" value="NMD_SH3"/>
    <property type="match status" value="1"/>
</dbReference>
<comment type="similarity">
    <text evidence="2 8">Belongs to the NMD3 family.</text>
</comment>
<keyword evidence="6 8" id="KW-0653">Protein transport</keyword>
<dbReference type="InterPro" id="IPR048898">
    <property type="entry name" value="OB_NMD3"/>
</dbReference>
<evidence type="ECO:0000256" key="8">
    <source>
        <dbReference type="RuleBase" id="RU364108"/>
    </source>
</evidence>
<keyword evidence="5 8" id="KW-0963">Cytoplasm</keyword>
<keyword evidence="7 8" id="KW-0539">Nucleus</keyword>
<dbReference type="EMBL" id="JAKKPZ010000015">
    <property type="protein sequence ID" value="KAI1713550.1"/>
    <property type="molecule type" value="Genomic_DNA"/>
</dbReference>
<dbReference type="GO" id="GO:0005634">
    <property type="term" value="C:nucleus"/>
    <property type="evidence" value="ECO:0007669"/>
    <property type="project" value="UniProtKB-SubCell"/>
</dbReference>
<evidence type="ECO:0000256" key="1">
    <source>
        <dbReference type="ARBA" id="ARBA00002269"/>
    </source>
</evidence>
<feature type="domain" description="Nmd3 N-terminal" evidence="9">
    <location>
        <begin position="15"/>
        <end position="162"/>
    </location>
</feature>
<comment type="subcellular location">
    <subcellularLocation>
        <location evidence="8">Cytoplasm</location>
    </subcellularLocation>
    <subcellularLocation>
        <location evidence="8">Nucleus</location>
    </subcellularLocation>
</comment>
<dbReference type="PANTHER" id="PTHR12746:SF2">
    <property type="entry name" value="60S RIBOSOMAL EXPORT PROTEIN NMD3"/>
    <property type="match status" value="1"/>
</dbReference>
<evidence type="ECO:0000256" key="6">
    <source>
        <dbReference type="ARBA" id="ARBA00022927"/>
    </source>
</evidence>
<evidence type="ECO:0000313" key="12">
    <source>
        <dbReference type="EMBL" id="KAI1713550.1"/>
    </source>
</evidence>
<evidence type="ECO:0000259" key="10">
    <source>
        <dbReference type="Pfam" id="PF21192"/>
    </source>
</evidence>
<dbReference type="Pfam" id="PF21192">
    <property type="entry name" value="OB_NMD3"/>
    <property type="match status" value="1"/>
</dbReference>
<evidence type="ECO:0000259" key="11">
    <source>
        <dbReference type="Pfam" id="PF21193"/>
    </source>
</evidence>
<evidence type="ECO:0000313" key="13">
    <source>
        <dbReference type="Proteomes" id="UP001201812"/>
    </source>
</evidence>
<dbReference type="GO" id="GO:0043023">
    <property type="term" value="F:ribosomal large subunit binding"/>
    <property type="evidence" value="ECO:0007669"/>
    <property type="project" value="InterPro"/>
</dbReference>
<dbReference type="InterPro" id="IPR039768">
    <property type="entry name" value="Nmd3"/>
</dbReference>
<dbReference type="GO" id="GO:0015031">
    <property type="term" value="P:protein transport"/>
    <property type="evidence" value="ECO:0007669"/>
    <property type="project" value="UniProtKB-KW"/>
</dbReference>
<proteinExistence type="inferred from homology"/>
<keyword evidence="13" id="KW-1185">Reference proteome</keyword>
<evidence type="ECO:0000256" key="4">
    <source>
        <dbReference type="ARBA" id="ARBA00022448"/>
    </source>
</evidence>
<dbReference type="GO" id="GO:0005737">
    <property type="term" value="C:cytoplasm"/>
    <property type="evidence" value="ECO:0007669"/>
    <property type="project" value="UniProtKB-SubCell"/>
</dbReference>
<dbReference type="Proteomes" id="UP001201812">
    <property type="component" value="Unassembled WGS sequence"/>
</dbReference>
<evidence type="ECO:0000256" key="7">
    <source>
        <dbReference type="ARBA" id="ARBA00023242"/>
    </source>
</evidence>
<evidence type="ECO:0000259" key="9">
    <source>
        <dbReference type="Pfam" id="PF04981"/>
    </source>
</evidence>
<organism evidence="12 13">
    <name type="scientific">Ditylenchus destructor</name>
    <dbReference type="NCBI Taxonomy" id="166010"/>
    <lineage>
        <taxon>Eukaryota</taxon>
        <taxon>Metazoa</taxon>
        <taxon>Ecdysozoa</taxon>
        <taxon>Nematoda</taxon>
        <taxon>Chromadorea</taxon>
        <taxon>Rhabditida</taxon>
        <taxon>Tylenchina</taxon>
        <taxon>Tylenchomorpha</taxon>
        <taxon>Sphaerularioidea</taxon>
        <taxon>Anguinidae</taxon>
        <taxon>Anguininae</taxon>
        <taxon>Ditylenchus</taxon>
    </lineage>
</organism>
<sequence length="482" mass="55044">MEPLVLEPSQGLIACCECGAPITPNPANMCVGCVRSRVDITDGIPKQGQLYSCRNCDRYFLPPNTWTHAKLESKELLSVCLKRLKPSMTKVRLVDAVFIWTEPHSKRVKVKLTIQQEVFVGAILQQSFVVEFTICNQMCDECRRAEAKDYWRACVQIRQKSTNIKPCPTGIDFYFAKLQDARKLVEFISTVLPSKFQYSQQLITHDSKNNVYDYKHTFCVDLVPITKDSLICLPKKVAQHFGNMGQFVLCLRVTNVVTLIDPSNLQMNEVNATAYWKEPFEILCQPKTMTEFYVLEVDDVPNTKPQPGHGYISNRHRLADVWVVRSNQVGQSDARTVCCRTHLGHLLNPGDTVLGFDVANSNLNNSVFEKVKAENVPDVVLVRKAYDRSNRARKRQWKLKRLYDQVETESMQNDFTGFMEDLEEDPLMREKINIYRKKDRARTESIASTTDGGEQIPDAPTLAEMLDDLDLNDVIMEDKTAQ</sequence>
<feature type="domain" description="60S ribosomal export protein NMD3 OB-fold" evidence="10">
    <location>
        <begin position="289"/>
        <end position="384"/>
    </location>
</feature>
<comment type="function">
    <text evidence="1 8">Acts as an adapter for the XPO1/CRM1-mediated export of the 60S ribosomal subunit.</text>
</comment>
<dbReference type="AlphaFoldDB" id="A0AAD4N2R2"/>
<gene>
    <name evidence="12" type="ORF">DdX_09066</name>
</gene>
<feature type="domain" description="60S ribosomal export protein NMD3 SH3" evidence="11">
    <location>
        <begin position="225"/>
        <end position="272"/>
    </location>
</feature>
<protein>
    <recommendedName>
        <fullName evidence="3 8">60S ribosomal export protein NMD3</fullName>
    </recommendedName>
</protein>
<dbReference type="InterPro" id="IPR007064">
    <property type="entry name" value="Nmd3_N"/>
</dbReference>
<evidence type="ECO:0000256" key="5">
    <source>
        <dbReference type="ARBA" id="ARBA00022490"/>
    </source>
</evidence>
<dbReference type="Pfam" id="PF04981">
    <property type="entry name" value="NMD3"/>
    <property type="match status" value="1"/>
</dbReference>
<dbReference type="GO" id="GO:0000055">
    <property type="term" value="P:ribosomal large subunit export from nucleus"/>
    <property type="evidence" value="ECO:0007669"/>
    <property type="project" value="TreeGrafter"/>
</dbReference>
<comment type="caution">
    <text evidence="12">The sequence shown here is derived from an EMBL/GenBank/DDBJ whole genome shotgun (WGS) entry which is preliminary data.</text>
</comment>
<dbReference type="InterPro" id="IPR048899">
    <property type="entry name" value="NMD_SH3"/>
</dbReference>
<reference evidence="12" key="1">
    <citation type="submission" date="2022-01" db="EMBL/GenBank/DDBJ databases">
        <title>Genome Sequence Resource for Two Populations of Ditylenchus destructor, the Migratory Endoparasitic Phytonematode.</title>
        <authorList>
            <person name="Zhang H."/>
            <person name="Lin R."/>
            <person name="Xie B."/>
        </authorList>
    </citation>
    <scope>NUCLEOTIDE SEQUENCE</scope>
    <source>
        <strain evidence="12">BazhouSP</strain>
    </source>
</reference>
<evidence type="ECO:0000256" key="2">
    <source>
        <dbReference type="ARBA" id="ARBA00009794"/>
    </source>
</evidence>
<accession>A0AAD4N2R2</accession>
<dbReference type="PANTHER" id="PTHR12746">
    <property type="entry name" value="NONSENSE-MEDIATED MRNA DECAY PROTEIN 3"/>
    <property type="match status" value="1"/>
</dbReference>
<name>A0AAD4N2R2_9BILA</name>
<keyword evidence="4 8" id="KW-0813">Transport</keyword>